<feature type="compositionally biased region" description="Polar residues" evidence="2">
    <location>
        <begin position="1"/>
        <end position="11"/>
    </location>
</feature>
<dbReference type="Gene3D" id="1.10.630.10">
    <property type="entry name" value="Cytochrome P450"/>
    <property type="match status" value="1"/>
</dbReference>
<dbReference type="PRINTS" id="PR00359">
    <property type="entry name" value="BP450"/>
</dbReference>
<protein>
    <submittedName>
        <fullName evidence="3">Cytochrome P450</fullName>
    </submittedName>
</protein>
<proteinExistence type="inferred from homology"/>
<accession>A0ABP7GHT6</accession>
<evidence type="ECO:0000313" key="4">
    <source>
        <dbReference type="Proteomes" id="UP001500908"/>
    </source>
</evidence>
<evidence type="ECO:0000256" key="1">
    <source>
        <dbReference type="ARBA" id="ARBA00010617"/>
    </source>
</evidence>
<dbReference type="PANTHER" id="PTHR46696">
    <property type="entry name" value="P450, PUTATIVE (EUROFUNG)-RELATED"/>
    <property type="match status" value="1"/>
</dbReference>
<comment type="caution">
    <text evidence="3">The sequence shown here is derived from an EMBL/GenBank/DDBJ whole genome shotgun (WGS) entry which is preliminary data.</text>
</comment>
<dbReference type="EMBL" id="BAABDD010000047">
    <property type="protein sequence ID" value="GAA3765473.1"/>
    <property type="molecule type" value="Genomic_DNA"/>
</dbReference>
<name>A0ABP7GHT6_9ACTN</name>
<dbReference type="RefSeq" id="WP_344977078.1">
    <property type="nucleotide sequence ID" value="NZ_BAABDD010000047.1"/>
</dbReference>
<gene>
    <name evidence="3" type="ORF">GCM10022402_48410</name>
</gene>
<dbReference type="Proteomes" id="UP001500908">
    <property type="component" value="Unassembled WGS sequence"/>
</dbReference>
<dbReference type="InterPro" id="IPR036396">
    <property type="entry name" value="Cyt_P450_sf"/>
</dbReference>
<dbReference type="CDD" id="cd20623">
    <property type="entry name" value="CYP_unk"/>
    <property type="match status" value="1"/>
</dbReference>
<dbReference type="InterPro" id="IPR017972">
    <property type="entry name" value="Cyt_P450_CS"/>
</dbReference>
<dbReference type="PROSITE" id="PS00086">
    <property type="entry name" value="CYTOCHROME_P450"/>
    <property type="match status" value="1"/>
</dbReference>
<feature type="compositionally biased region" description="Low complexity" evidence="2">
    <location>
        <begin position="423"/>
        <end position="435"/>
    </location>
</feature>
<keyword evidence="4" id="KW-1185">Reference proteome</keyword>
<evidence type="ECO:0000256" key="2">
    <source>
        <dbReference type="SAM" id="MobiDB-lite"/>
    </source>
</evidence>
<feature type="region of interest" description="Disordered" evidence="2">
    <location>
        <begin position="1"/>
        <end position="20"/>
    </location>
</feature>
<dbReference type="SUPFAM" id="SSF48264">
    <property type="entry name" value="Cytochrome P450"/>
    <property type="match status" value="1"/>
</dbReference>
<organism evidence="3 4">
    <name type="scientific">Salinactinospora qingdaonensis</name>
    <dbReference type="NCBI Taxonomy" id="702744"/>
    <lineage>
        <taxon>Bacteria</taxon>
        <taxon>Bacillati</taxon>
        <taxon>Actinomycetota</taxon>
        <taxon>Actinomycetes</taxon>
        <taxon>Streptosporangiales</taxon>
        <taxon>Nocardiopsidaceae</taxon>
        <taxon>Salinactinospora</taxon>
    </lineage>
</organism>
<dbReference type="PANTHER" id="PTHR46696:SF1">
    <property type="entry name" value="CYTOCHROME P450 YJIB-RELATED"/>
    <property type="match status" value="1"/>
</dbReference>
<evidence type="ECO:0000313" key="3">
    <source>
        <dbReference type="EMBL" id="GAA3765473.1"/>
    </source>
</evidence>
<reference evidence="4" key="1">
    <citation type="journal article" date="2019" name="Int. J. Syst. Evol. Microbiol.">
        <title>The Global Catalogue of Microorganisms (GCM) 10K type strain sequencing project: providing services to taxonomists for standard genome sequencing and annotation.</title>
        <authorList>
            <consortium name="The Broad Institute Genomics Platform"/>
            <consortium name="The Broad Institute Genome Sequencing Center for Infectious Disease"/>
            <person name="Wu L."/>
            <person name="Ma J."/>
        </authorList>
    </citation>
    <scope>NUCLEOTIDE SEQUENCE [LARGE SCALE GENOMIC DNA]</scope>
    <source>
        <strain evidence="4">JCM 17137</strain>
    </source>
</reference>
<dbReference type="InterPro" id="IPR002397">
    <property type="entry name" value="Cyt_P450_B"/>
</dbReference>
<feature type="region of interest" description="Disordered" evidence="2">
    <location>
        <begin position="414"/>
        <end position="451"/>
    </location>
</feature>
<comment type="similarity">
    <text evidence="1">Belongs to the cytochrome P450 family.</text>
</comment>
<sequence>MNDVNDGSSPQDRCPIKHATPLYGEEFERDPSQIYAHLRRNYEKVAPVMLEPGVPGWLVVDYTTLVAISRDPVTWSHDSRLWKDWAEGHVPDSSGLLPMMMWRPNLLFADGEEHIRLRRAVSESLDRIDQQRLGRDIRALANGLIDRFSASGRADLVSDYARLLPLLVFNRLFGLGDQEGYRLMAALTGIWDGADAERANADFERYMGDLIALKRREPGSDIPSWLMEHRADLSDEELLHQLVIIIGAGNEPTCNLIGNAMRLLLTDREFGADLTSSRLPVEDAIDRVLWLDTPMANYPFVYPRADVQLGEVTVPAGAAVGFGLAAANQSIVEKYGDQLAVSGNRAHVSFGAGPHRCPAQDLAHQISAIGITAVINRLGGLRLTVPAEDLSWRSSLFARALETLPVEFTAHPPLEESEPVWQTTESSSPPTTMSTNKRPRSERAAGSSLWSSLVRLVRGR</sequence>